<evidence type="ECO:0000313" key="1">
    <source>
        <dbReference type="EnsemblMetazoa" id="GPPI032412-PA"/>
    </source>
</evidence>
<dbReference type="AlphaFoldDB" id="A0A1B0BJU3"/>
<dbReference type="Proteomes" id="UP000092460">
    <property type="component" value="Unassembled WGS sequence"/>
</dbReference>
<evidence type="ECO:0000313" key="2">
    <source>
        <dbReference type="Proteomes" id="UP000092460"/>
    </source>
</evidence>
<sequence>MLCIEHNHQQQTNTIIQSTTTIGELATARDGTLLLLHVAQNTLLAQDIDIQPIRAATTNGPKQLCIIIIEEFSCSVSALVCKIDMLIYCISYGQRSKTINNTLAVVACSNVNIGIGSIDVLLIIEATFLPSKE</sequence>
<name>A0A1B0BJU3_9MUSC</name>
<dbReference type="EMBL" id="JXJN01015614">
    <property type="status" value="NOT_ANNOTATED_CDS"/>
    <property type="molecule type" value="Genomic_DNA"/>
</dbReference>
<protein>
    <submittedName>
        <fullName evidence="1">Uncharacterized protein</fullName>
    </submittedName>
</protein>
<keyword evidence="2" id="KW-1185">Reference proteome</keyword>
<organism evidence="1 2">
    <name type="scientific">Glossina palpalis gambiensis</name>
    <dbReference type="NCBI Taxonomy" id="67801"/>
    <lineage>
        <taxon>Eukaryota</taxon>
        <taxon>Metazoa</taxon>
        <taxon>Ecdysozoa</taxon>
        <taxon>Arthropoda</taxon>
        <taxon>Hexapoda</taxon>
        <taxon>Insecta</taxon>
        <taxon>Pterygota</taxon>
        <taxon>Neoptera</taxon>
        <taxon>Endopterygota</taxon>
        <taxon>Diptera</taxon>
        <taxon>Brachycera</taxon>
        <taxon>Muscomorpha</taxon>
        <taxon>Hippoboscoidea</taxon>
        <taxon>Glossinidae</taxon>
        <taxon>Glossina</taxon>
    </lineage>
</organism>
<dbReference type="VEuPathDB" id="VectorBase:GPPI032412"/>
<proteinExistence type="predicted"/>
<reference evidence="1" key="2">
    <citation type="submission" date="2020-05" db="UniProtKB">
        <authorList>
            <consortium name="EnsemblMetazoa"/>
        </authorList>
    </citation>
    <scope>IDENTIFICATION</scope>
    <source>
        <strain evidence="1">IAEA</strain>
    </source>
</reference>
<reference evidence="2" key="1">
    <citation type="submission" date="2015-01" db="EMBL/GenBank/DDBJ databases">
        <authorList>
            <person name="Aksoy S."/>
            <person name="Warren W."/>
            <person name="Wilson R.K."/>
        </authorList>
    </citation>
    <scope>NUCLEOTIDE SEQUENCE [LARGE SCALE GENOMIC DNA]</scope>
    <source>
        <strain evidence="2">IAEA</strain>
    </source>
</reference>
<accession>A0A1B0BJU3</accession>
<dbReference type="EnsemblMetazoa" id="GPPI032412-RA">
    <property type="protein sequence ID" value="GPPI032412-PA"/>
    <property type="gene ID" value="GPPI032412"/>
</dbReference>